<evidence type="ECO:0008006" key="3">
    <source>
        <dbReference type="Google" id="ProtNLM"/>
    </source>
</evidence>
<comment type="caution">
    <text evidence="1">The sequence shown here is derived from an EMBL/GenBank/DDBJ whole genome shotgun (WGS) entry which is preliminary data.</text>
</comment>
<accession>A0AAV4C498</accession>
<dbReference type="Proteomes" id="UP000735302">
    <property type="component" value="Unassembled WGS sequence"/>
</dbReference>
<organism evidence="1 2">
    <name type="scientific">Plakobranchus ocellatus</name>
    <dbReference type="NCBI Taxonomy" id="259542"/>
    <lineage>
        <taxon>Eukaryota</taxon>
        <taxon>Metazoa</taxon>
        <taxon>Spiralia</taxon>
        <taxon>Lophotrochozoa</taxon>
        <taxon>Mollusca</taxon>
        <taxon>Gastropoda</taxon>
        <taxon>Heterobranchia</taxon>
        <taxon>Euthyneura</taxon>
        <taxon>Panpulmonata</taxon>
        <taxon>Sacoglossa</taxon>
        <taxon>Placobranchoidea</taxon>
        <taxon>Plakobranchidae</taxon>
        <taxon>Plakobranchus</taxon>
    </lineage>
</organism>
<gene>
    <name evidence="1" type="ORF">PoB_005271000</name>
</gene>
<evidence type="ECO:0000313" key="2">
    <source>
        <dbReference type="Proteomes" id="UP000735302"/>
    </source>
</evidence>
<dbReference type="EMBL" id="BLXT01005798">
    <property type="protein sequence ID" value="GFO26205.1"/>
    <property type="molecule type" value="Genomic_DNA"/>
</dbReference>
<name>A0AAV4C498_9GAST</name>
<keyword evidence="2" id="KW-1185">Reference proteome</keyword>
<reference evidence="1 2" key="1">
    <citation type="journal article" date="2021" name="Elife">
        <title>Chloroplast acquisition without the gene transfer in kleptoplastic sea slugs, Plakobranchus ocellatus.</title>
        <authorList>
            <person name="Maeda T."/>
            <person name="Takahashi S."/>
            <person name="Yoshida T."/>
            <person name="Shimamura S."/>
            <person name="Takaki Y."/>
            <person name="Nagai Y."/>
            <person name="Toyoda A."/>
            <person name="Suzuki Y."/>
            <person name="Arimoto A."/>
            <person name="Ishii H."/>
            <person name="Satoh N."/>
            <person name="Nishiyama T."/>
            <person name="Hasebe M."/>
            <person name="Maruyama T."/>
            <person name="Minagawa J."/>
            <person name="Obokata J."/>
            <person name="Shigenobu S."/>
        </authorList>
    </citation>
    <scope>NUCLEOTIDE SEQUENCE [LARGE SCALE GENOMIC DNA]</scope>
</reference>
<evidence type="ECO:0000313" key="1">
    <source>
        <dbReference type="EMBL" id="GFO26205.1"/>
    </source>
</evidence>
<dbReference type="AlphaFoldDB" id="A0AAV4C498"/>
<sequence length="77" mass="7742">MWKAASSAMSSAVSAVDCGVDRSVGSGGIPSSKVDCRFTAAAATAEIYNIEASAVAVTTAATNKTRASSSAVAYRYD</sequence>
<proteinExistence type="predicted"/>
<protein>
    <recommendedName>
        <fullName evidence="3">Secreted protein</fullName>
    </recommendedName>
</protein>